<evidence type="ECO:0000256" key="4">
    <source>
        <dbReference type="ARBA" id="ARBA00022692"/>
    </source>
</evidence>
<dbReference type="EMBL" id="CAJFCI010000076">
    <property type="protein sequence ID" value="CAD5109477.1"/>
    <property type="molecule type" value="Genomic_DNA"/>
</dbReference>
<organism evidence="8 9">
    <name type="scientific">Zestomonas carbonaria</name>
    <dbReference type="NCBI Taxonomy" id="2762745"/>
    <lineage>
        <taxon>Bacteria</taxon>
        <taxon>Pseudomonadati</taxon>
        <taxon>Pseudomonadota</taxon>
        <taxon>Gammaproteobacteria</taxon>
        <taxon>Pseudomonadales</taxon>
        <taxon>Pseudomonadaceae</taxon>
        <taxon>Zestomonas</taxon>
    </lineage>
</organism>
<accession>A0A7U7ERN6</accession>
<evidence type="ECO:0000256" key="7">
    <source>
        <dbReference type="ARBA" id="ARBA00023288"/>
    </source>
</evidence>
<evidence type="ECO:0000313" key="8">
    <source>
        <dbReference type="EMBL" id="CAD5109477.1"/>
    </source>
</evidence>
<dbReference type="InterPro" id="IPR010131">
    <property type="entry name" value="MdtP/NodT-like"/>
</dbReference>
<dbReference type="AlphaFoldDB" id="A0A7U7ERN6"/>
<evidence type="ECO:0000256" key="1">
    <source>
        <dbReference type="ARBA" id="ARBA00004442"/>
    </source>
</evidence>
<name>A0A7U7ERN6_9GAMM</name>
<evidence type="ECO:0000256" key="2">
    <source>
        <dbReference type="ARBA" id="ARBA00007613"/>
    </source>
</evidence>
<keyword evidence="6" id="KW-0998">Cell outer membrane</keyword>
<comment type="subcellular location">
    <subcellularLocation>
        <location evidence="1">Cell outer membrane</location>
    </subcellularLocation>
</comment>
<keyword evidence="3" id="KW-1134">Transmembrane beta strand</keyword>
<keyword evidence="4" id="KW-0812">Transmembrane</keyword>
<comment type="similarity">
    <text evidence="2">Belongs to the outer membrane factor (OMF) (TC 1.B.17) family.</text>
</comment>
<keyword evidence="3" id="KW-0472">Membrane</keyword>
<dbReference type="GO" id="GO:0015562">
    <property type="term" value="F:efflux transmembrane transporter activity"/>
    <property type="evidence" value="ECO:0007669"/>
    <property type="project" value="InterPro"/>
</dbReference>
<evidence type="ECO:0000256" key="3">
    <source>
        <dbReference type="ARBA" id="ARBA00022452"/>
    </source>
</evidence>
<dbReference type="SUPFAM" id="SSF56954">
    <property type="entry name" value="Outer membrane efflux proteins (OEP)"/>
    <property type="match status" value="1"/>
</dbReference>
<comment type="caution">
    <text evidence="8">The sequence shown here is derived from an EMBL/GenBank/DDBJ whole genome shotgun (WGS) entry which is preliminary data.</text>
</comment>
<protein>
    <submittedName>
        <fullName evidence="8">Cobalt-zinc-cadmium resistance protein CzcC</fullName>
    </submittedName>
</protein>
<dbReference type="GO" id="GO:0016020">
    <property type="term" value="C:membrane"/>
    <property type="evidence" value="ECO:0007669"/>
    <property type="project" value="UniProtKB-SubCell"/>
</dbReference>
<dbReference type="PANTHER" id="PTHR30203:SF24">
    <property type="entry name" value="BLR4935 PROTEIN"/>
    <property type="match status" value="1"/>
</dbReference>
<dbReference type="RefSeq" id="WP_187672793.1">
    <property type="nucleotide sequence ID" value="NZ_CAJFCI010000076.1"/>
</dbReference>
<evidence type="ECO:0000256" key="5">
    <source>
        <dbReference type="ARBA" id="ARBA00023139"/>
    </source>
</evidence>
<dbReference type="Proteomes" id="UP000583387">
    <property type="component" value="Unassembled WGS sequence"/>
</dbReference>
<sequence length="385" mass="42587">MAQGASLAIDEALSAAFAGNPELLAVERALGIAEGERRQAGLLPNPSLSWEVEDTRADSRTTTLGITQPIELGGKRGARIDLAERGMDAATLELEIKRNALRGEVIGAFHAALRAQERVELAERSVELARRGLAVAEQRVGAGKLAPVEADRAQVQLAETSLELDRARMERASAYQRLALLMGSARPAFEQVSTEREPPPVPTPERLLARLEDSPELRLARVQVDQREAALGLAKTQRIPDLDVTLGSQYSHEDRERVNVVGLSMPIPLFDRNQGNILAEARRAEQARDLRNAAELRLRQETLQVLDQWRTAQREVEAFRQSILPSAQRAVERATRGFEMGKFGFIEVLDAQRTLIAMRVQYLQAQALVSDAWGRLESIYGDLSR</sequence>
<evidence type="ECO:0000256" key="6">
    <source>
        <dbReference type="ARBA" id="ARBA00023237"/>
    </source>
</evidence>
<proteinExistence type="inferred from homology"/>
<keyword evidence="5" id="KW-0564">Palmitate</keyword>
<keyword evidence="9" id="KW-1185">Reference proteome</keyword>
<evidence type="ECO:0000313" key="9">
    <source>
        <dbReference type="Proteomes" id="UP000583387"/>
    </source>
</evidence>
<dbReference type="Pfam" id="PF02321">
    <property type="entry name" value="OEP"/>
    <property type="match status" value="2"/>
</dbReference>
<gene>
    <name evidence="8" type="primary">czcC</name>
    <name evidence="8" type="ORF">PSEWESI4_03782</name>
</gene>
<dbReference type="PANTHER" id="PTHR30203">
    <property type="entry name" value="OUTER MEMBRANE CATION EFFLUX PROTEIN"/>
    <property type="match status" value="1"/>
</dbReference>
<dbReference type="InterPro" id="IPR003423">
    <property type="entry name" value="OMP_efflux"/>
</dbReference>
<keyword evidence="7" id="KW-0449">Lipoprotein</keyword>
<reference evidence="8 9" key="1">
    <citation type="submission" date="2020-08" db="EMBL/GenBank/DDBJ databases">
        <authorList>
            <person name="Criscuolo A."/>
        </authorList>
    </citation>
    <scope>NUCLEOTIDE SEQUENCE [LARGE SCALE GENOMIC DNA]</scope>
    <source>
        <strain evidence="8">CIP111764</strain>
    </source>
</reference>
<dbReference type="Gene3D" id="1.20.1600.10">
    <property type="entry name" value="Outer membrane efflux proteins (OEP)"/>
    <property type="match status" value="1"/>
</dbReference>